<feature type="active site" description="Acyl-thioester intermediate" evidence="8">
    <location>
        <position position="156"/>
    </location>
</feature>
<dbReference type="AlphaFoldDB" id="A0A7G9YKU9"/>
<feature type="active site" description="Proton donor" evidence="8">
    <location>
        <position position="197"/>
    </location>
</feature>
<evidence type="ECO:0000256" key="1">
    <source>
        <dbReference type="ARBA" id="ARBA00004651"/>
    </source>
</evidence>
<dbReference type="GO" id="GO:0005886">
    <property type="term" value="C:plasma membrane"/>
    <property type="evidence" value="ECO:0007669"/>
    <property type="project" value="UniProtKB-SubCell"/>
</dbReference>
<keyword evidence="3" id="KW-0645">Protease</keyword>
<gene>
    <name evidence="11" type="primary">artA</name>
    <name evidence="10" type="ORF">DGMDECAC_00006</name>
    <name evidence="11" type="ORF">LENKHJGJ_00004</name>
</gene>
<dbReference type="InterPro" id="IPR026392">
    <property type="entry name" value="Exo/Archaeosortase_dom"/>
</dbReference>
<evidence type="ECO:0000256" key="3">
    <source>
        <dbReference type="ARBA" id="ARBA00022670"/>
    </source>
</evidence>
<dbReference type="EMBL" id="MT631295">
    <property type="protein sequence ID" value="QNO48054.1"/>
    <property type="molecule type" value="Genomic_DNA"/>
</dbReference>
<keyword evidence="2" id="KW-1003">Cell membrane</keyword>
<dbReference type="NCBIfam" id="TIGR04178">
    <property type="entry name" value="exo_archaeo"/>
    <property type="match status" value="1"/>
</dbReference>
<feature type="transmembrane region" description="Helical" evidence="9">
    <location>
        <begin position="88"/>
        <end position="106"/>
    </location>
</feature>
<dbReference type="InterPro" id="IPR014522">
    <property type="entry name" value="ArtA"/>
</dbReference>
<feature type="transmembrane region" description="Helical" evidence="9">
    <location>
        <begin position="6"/>
        <end position="23"/>
    </location>
</feature>
<dbReference type="Pfam" id="PF09721">
    <property type="entry name" value="Exosortase_EpsH"/>
    <property type="match status" value="1"/>
</dbReference>
<feature type="transmembrane region" description="Helical" evidence="9">
    <location>
        <begin position="56"/>
        <end position="76"/>
    </location>
</feature>
<protein>
    <submittedName>
        <fullName evidence="11">Archaeosortase A</fullName>
        <ecNumber evidence="11">3.4.22.-</ecNumber>
    </submittedName>
</protein>
<comment type="subcellular location">
    <subcellularLocation>
        <location evidence="1">Cell membrane</location>
        <topology evidence="1">Multi-pass membrane protein</topology>
    </subcellularLocation>
</comment>
<name>A0A7G9YKU9_9EURY</name>
<feature type="transmembrane region" description="Helical" evidence="9">
    <location>
        <begin position="217"/>
        <end position="242"/>
    </location>
</feature>
<evidence type="ECO:0000256" key="5">
    <source>
        <dbReference type="ARBA" id="ARBA00022801"/>
    </source>
</evidence>
<dbReference type="PIRSF" id="PIRSF025737">
    <property type="entry name" value="Cyco1"/>
    <property type="match status" value="1"/>
</dbReference>
<evidence type="ECO:0000256" key="2">
    <source>
        <dbReference type="ARBA" id="ARBA00022475"/>
    </source>
</evidence>
<organism evidence="11">
    <name type="scientific">Candidatus Methanogaster sp. ANME-2c ERB4</name>
    <dbReference type="NCBI Taxonomy" id="2759911"/>
    <lineage>
        <taxon>Archaea</taxon>
        <taxon>Methanobacteriati</taxon>
        <taxon>Methanobacteriota</taxon>
        <taxon>Stenosarchaea group</taxon>
        <taxon>Methanomicrobia</taxon>
        <taxon>Methanosarcinales</taxon>
        <taxon>ANME-2 cluster</taxon>
        <taxon>Candidatus Methanogasteraceae</taxon>
        <taxon>Candidatus Methanogaster</taxon>
    </lineage>
</organism>
<keyword evidence="5 11" id="KW-0378">Hydrolase</keyword>
<keyword evidence="7 9" id="KW-0472">Membrane</keyword>
<feature type="transmembrane region" description="Helical" evidence="9">
    <location>
        <begin position="150"/>
        <end position="172"/>
    </location>
</feature>
<evidence type="ECO:0000256" key="6">
    <source>
        <dbReference type="ARBA" id="ARBA00022989"/>
    </source>
</evidence>
<keyword evidence="4 9" id="KW-0812">Transmembrane</keyword>
<reference evidence="11" key="1">
    <citation type="submission" date="2020-06" db="EMBL/GenBank/DDBJ databases">
        <title>Unique genomic features of the anaerobic methanotrophic archaea.</title>
        <authorList>
            <person name="Chadwick G.L."/>
            <person name="Skennerton C.T."/>
            <person name="Laso-Perez R."/>
            <person name="Leu A.O."/>
            <person name="Speth D.R."/>
            <person name="Yu H."/>
            <person name="Morgan-Lang C."/>
            <person name="Hatzenpichler R."/>
            <person name="Goudeau D."/>
            <person name="Malmstrom R."/>
            <person name="Brazelton W.J."/>
            <person name="Woyke T."/>
            <person name="Hallam S.J."/>
            <person name="Tyson G.W."/>
            <person name="Wegener G."/>
            <person name="Boetius A."/>
            <person name="Orphan V."/>
        </authorList>
    </citation>
    <scope>NUCLEOTIDE SEQUENCE</scope>
</reference>
<dbReference type="NCBIfam" id="TIGR04125">
    <property type="entry name" value="exosort_PGF_TRM"/>
    <property type="match status" value="1"/>
</dbReference>
<dbReference type="GO" id="GO:0006508">
    <property type="term" value="P:proteolysis"/>
    <property type="evidence" value="ECO:0007669"/>
    <property type="project" value="UniProtKB-KW"/>
</dbReference>
<evidence type="ECO:0000256" key="9">
    <source>
        <dbReference type="SAM" id="Phobius"/>
    </source>
</evidence>
<evidence type="ECO:0000256" key="4">
    <source>
        <dbReference type="ARBA" id="ARBA00022692"/>
    </source>
</evidence>
<dbReference type="GO" id="GO:0008233">
    <property type="term" value="F:peptidase activity"/>
    <property type="evidence" value="ECO:0007669"/>
    <property type="project" value="UniProtKB-KW"/>
</dbReference>
<evidence type="ECO:0000313" key="10">
    <source>
        <dbReference type="EMBL" id="QNO48054.1"/>
    </source>
</evidence>
<evidence type="ECO:0000256" key="7">
    <source>
        <dbReference type="ARBA" id="ARBA00023136"/>
    </source>
</evidence>
<dbReference type="EMBL" id="MT631357">
    <property type="protein sequence ID" value="QNO48633.1"/>
    <property type="molecule type" value="Genomic_DNA"/>
</dbReference>
<accession>A0A7G9YKU9</accession>
<dbReference type="EC" id="3.4.22.-" evidence="11"/>
<dbReference type="InterPro" id="IPR019127">
    <property type="entry name" value="Exosortase"/>
</dbReference>
<evidence type="ECO:0000256" key="8">
    <source>
        <dbReference type="PIRSR" id="PIRSR025737-1"/>
    </source>
</evidence>
<proteinExistence type="predicted"/>
<sequence length="266" mass="29574">MIAQVLWVALILLIASSILPGQYRRHRFLIGAAGWFFFAIHWAAQPMHYIEIGDYANVVLVLAVSLFCLLVCHAMIRSYRHYESAEKILLTLTTASALGGAFYYPFAEIEVLNTFLIAVVAEQVVYILQSIKIPADLIGWDQIGINGYKITIILACTAIESIAIFLGLIFCVRASVKRTAIAFAVSVPVIYILNLARNVFVVVAYGYQWFGENSFQIAHHVIAKIGSGIALFVIAYAVLLTLPELLDAIDRLFAILRVYVRGEEDT</sequence>
<evidence type="ECO:0000313" key="11">
    <source>
        <dbReference type="EMBL" id="QNO48633.1"/>
    </source>
</evidence>
<feature type="transmembrane region" description="Helical" evidence="9">
    <location>
        <begin position="28"/>
        <end position="44"/>
    </location>
</feature>
<keyword evidence="6 9" id="KW-1133">Transmembrane helix</keyword>
<feature type="transmembrane region" description="Helical" evidence="9">
    <location>
        <begin position="179"/>
        <end position="205"/>
    </location>
</feature>